<dbReference type="EMBL" id="CP045309">
    <property type="protein sequence ID" value="QGL47655.1"/>
    <property type="molecule type" value="Genomic_DNA"/>
</dbReference>
<sequence length="77" mass="7564">MTGPGSGSEAPAGGGWGPTRRRHLRGRSSGDDRVAKRPVPLPGELRASGAPDQPATGTGDGRPAPRTAGPMPAAAAA</sequence>
<feature type="compositionally biased region" description="Gly residues" evidence="1">
    <location>
        <begin position="1"/>
        <end position="17"/>
    </location>
</feature>
<accession>A0ABX6E1X2</accession>
<feature type="compositionally biased region" description="Low complexity" evidence="1">
    <location>
        <begin position="64"/>
        <end position="77"/>
    </location>
</feature>
<reference evidence="2 3" key="1">
    <citation type="submission" date="2019-10" db="EMBL/GenBank/DDBJ databases">
        <title>Genome Sequence of Micromonospora terminaliae DSM 101760.</title>
        <authorList>
            <person name="Guo L."/>
        </authorList>
    </citation>
    <scope>NUCLEOTIDE SEQUENCE [LARGE SCALE GENOMIC DNA]</scope>
    <source>
        <strain evidence="2 3">DSM 101760</strain>
    </source>
</reference>
<evidence type="ECO:0000313" key="2">
    <source>
        <dbReference type="EMBL" id="QGL47655.1"/>
    </source>
</evidence>
<feature type="region of interest" description="Disordered" evidence="1">
    <location>
        <begin position="1"/>
        <end position="77"/>
    </location>
</feature>
<name>A0ABX6E1X2_9ACTN</name>
<evidence type="ECO:0000313" key="3">
    <source>
        <dbReference type="Proteomes" id="UP000402241"/>
    </source>
</evidence>
<keyword evidence="3" id="KW-1185">Reference proteome</keyword>
<evidence type="ECO:0000256" key="1">
    <source>
        <dbReference type="SAM" id="MobiDB-lite"/>
    </source>
</evidence>
<proteinExistence type="predicted"/>
<protein>
    <submittedName>
        <fullName evidence="2">Uncharacterized protein</fullName>
    </submittedName>
</protein>
<gene>
    <name evidence="2" type="ORF">GCE86_11825</name>
</gene>
<dbReference type="Proteomes" id="UP000402241">
    <property type="component" value="Chromosome"/>
</dbReference>
<organism evidence="2 3">
    <name type="scientific">Micromonospora terminaliae</name>
    <dbReference type="NCBI Taxonomy" id="1914461"/>
    <lineage>
        <taxon>Bacteria</taxon>
        <taxon>Bacillati</taxon>
        <taxon>Actinomycetota</taxon>
        <taxon>Actinomycetes</taxon>
        <taxon>Micromonosporales</taxon>
        <taxon>Micromonosporaceae</taxon>
        <taxon>Micromonospora</taxon>
    </lineage>
</organism>